<keyword evidence="2" id="KW-1185">Reference proteome</keyword>
<evidence type="ECO:0000313" key="2">
    <source>
        <dbReference type="Proteomes" id="UP000235388"/>
    </source>
</evidence>
<name>A0A2N5VY10_9BASI</name>
<dbReference type="AlphaFoldDB" id="A0A2N5VY10"/>
<dbReference type="EMBL" id="PGCJ01000039">
    <property type="protein sequence ID" value="PLW54866.1"/>
    <property type="molecule type" value="Genomic_DNA"/>
</dbReference>
<gene>
    <name evidence="1" type="ORF">PCANC_05949</name>
</gene>
<evidence type="ECO:0000313" key="1">
    <source>
        <dbReference type="EMBL" id="PLW54866.1"/>
    </source>
</evidence>
<comment type="caution">
    <text evidence="1">The sequence shown here is derived from an EMBL/GenBank/DDBJ whole genome shotgun (WGS) entry which is preliminary data.</text>
</comment>
<protein>
    <submittedName>
        <fullName evidence="1">Uncharacterized protein</fullName>
    </submittedName>
</protein>
<dbReference type="Proteomes" id="UP000235388">
    <property type="component" value="Unassembled WGS sequence"/>
</dbReference>
<reference evidence="1 2" key="1">
    <citation type="submission" date="2017-11" db="EMBL/GenBank/DDBJ databases">
        <title>De novo assembly and phasing of dikaryotic genomes from two isolates of Puccinia coronata f. sp. avenae, the causal agent of oat crown rust.</title>
        <authorList>
            <person name="Miller M.E."/>
            <person name="Zhang Y."/>
            <person name="Omidvar V."/>
            <person name="Sperschneider J."/>
            <person name="Schwessinger B."/>
            <person name="Raley C."/>
            <person name="Palmer J.M."/>
            <person name="Garnica D."/>
            <person name="Upadhyaya N."/>
            <person name="Rathjen J."/>
            <person name="Taylor J.M."/>
            <person name="Park R.F."/>
            <person name="Dodds P.N."/>
            <person name="Hirsch C.D."/>
            <person name="Kianian S.F."/>
            <person name="Figueroa M."/>
        </authorList>
    </citation>
    <scope>NUCLEOTIDE SEQUENCE [LARGE SCALE GENOMIC DNA]</scope>
    <source>
        <strain evidence="1">12NC29</strain>
    </source>
</reference>
<accession>A0A2N5VY10</accession>
<sequence>MSLDINSAARILIKIPCRLAALPPCPALPSNDLIGRDTDHIQMPTINILEALKAADHPI</sequence>
<proteinExistence type="predicted"/>
<organism evidence="1 2">
    <name type="scientific">Puccinia coronata f. sp. avenae</name>
    <dbReference type="NCBI Taxonomy" id="200324"/>
    <lineage>
        <taxon>Eukaryota</taxon>
        <taxon>Fungi</taxon>
        <taxon>Dikarya</taxon>
        <taxon>Basidiomycota</taxon>
        <taxon>Pucciniomycotina</taxon>
        <taxon>Pucciniomycetes</taxon>
        <taxon>Pucciniales</taxon>
        <taxon>Pucciniaceae</taxon>
        <taxon>Puccinia</taxon>
    </lineage>
</organism>